<dbReference type="InterPro" id="IPR002126">
    <property type="entry name" value="Cadherin-like_dom"/>
</dbReference>
<evidence type="ECO:0000259" key="8">
    <source>
        <dbReference type="PROSITE" id="PS50268"/>
    </source>
</evidence>
<keyword evidence="4" id="KW-0472">Membrane</keyword>
<gene>
    <name evidence="10" type="primary">LOC123723756</name>
</gene>
<comment type="subcellular location">
    <subcellularLocation>
        <location evidence="1">Membrane</location>
    </subcellularLocation>
</comment>
<proteinExistence type="predicted"/>
<evidence type="ECO:0000256" key="3">
    <source>
        <dbReference type="ARBA" id="ARBA00022837"/>
    </source>
</evidence>
<sequence>MQQRSSCLWRWRVLLWSTLLLLSPLRATEDGVSSEDGSGDPGLDQTVRGENWNPCLEGQDVFSTVKENSMIGELIAELNTELTANDVVWSLTGEDADWFFLERRSIRLNAPLDRVLDREVQGPVLMAALTCYEEDTVQSEYRIMVEILNENDNTPEFVESTIQPRSISELAEVKTVMFTVQATDADGDTIMYSIDQTSPDAAYFRVDLPNSGEVILAKPLDYETKTQLKITIYASEMNTVEKFNTSAILTVNILDGDDQYPQFLPCTPPSNDQSHRVCTNPVYTVNITEGEQDVLLDFSPGPINAVDGDRGLSSPLSYSILSGADNGRFVMDELTGEVRLMKEVENRLLTPTLRLRVMAYQRNDPRKYSVATVVVRVVAVNRFPPQFGRAEYRGFVTEGNSPASLVNTYGNTVLLLQIQDRDFSDGINPKMHYSLRSSSNHTEFYHITQEGLLIARTNQLRPSQKHSLKVVAVDLESGDMATALIKVEVLYEGQIVPQGPLGDGRLHGSCAVGKAMGVVILGLTLLGCALYALQHVLRTYKGLKDPEDRGCIAQGKHPNVRLQWFQLVSHSSPMPVLDEVKLKKEGLSTSTSKLLGGQSIYTPADSDPSPFNALPIATPSTTYIQPILASSTHTDPNHGPASHNSTHTPATTITPELLKTSTQLLGNSSSSTPTHPSPTPTMDQTDSPLATHPPLLQIAGQGRDTPPKPTPGQTHTPAPCPEQVGQPGYPEERRPSTHSPETASIGDDDCFLGDEEAIRTSDDDEDEELVRLYSHIQPTFLITDYDNDITTEIPASGGEEEGTGTSEGVERVRDWMEGNKGGARRDRDDMEGKGGNLESEGESLKQGSPSSQPCDTEQEVSVDQSKE</sequence>
<feature type="signal peptide" evidence="7">
    <location>
        <begin position="1"/>
        <end position="27"/>
    </location>
</feature>
<evidence type="ECO:0000256" key="6">
    <source>
        <dbReference type="SAM" id="MobiDB-lite"/>
    </source>
</evidence>
<dbReference type="GeneID" id="123723756"/>
<organism evidence="9 10">
    <name type="scientific">Salmo salar</name>
    <name type="common">Atlantic salmon</name>
    <dbReference type="NCBI Taxonomy" id="8030"/>
    <lineage>
        <taxon>Eukaryota</taxon>
        <taxon>Metazoa</taxon>
        <taxon>Chordata</taxon>
        <taxon>Craniata</taxon>
        <taxon>Vertebrata</taxon>
        <taxon>Euteleostomi</taxon>
        <taxon>Actinopterygii</taxon>
        <taxon>Neopterygii</taxon>
        <taxon>Teleostei</taxon>
        <taxon>Protacanthopterygii</taxon>
        <taxon>Salmoniformes</taxon>
        <taxon>Salmonidae</taxon>
        <taxon>Salmoninae</taxon>
        <taxon>Salmo</taxon>
    </lineage>
</organism>
<evidence type="ECO:0000313" key="10">
    <source>
        <dbReference type="RefSeq" id="XP_045556310.1"/>
    </source>
</evidence>
<dbReference type="SUPFAM" id="SSF49313">
    <property type="entry name" value="Cadherin-like"/>
    <property type="match status" value="3"/>
</dbReference>
<keyword evidence="7" id="KW-0732">Signal</keyword>
<feature type="domain" description="Cadherin" evidence="8">
    <location>
        <begin position="279"/>
        <end position="387"/>
    </location>
</feature>
<dbReference type="Gene3D" id="2.60.40.60">
    <property type="entry name" value="Cadherins"/>
    <property type="match status" value="4"/>
</dbReference>
<dbReference type="InterPro" id="IPR039808">
    <property type="entry name" value="Cadherin"/>
</dbReference>
<feature type="region of interest" description="Disordered" evidence="6">
    <location>
        <begin position="29"/>
        <end position="49"/>
    </location>
</feature>
<dbReference type="CDD" id="cd11304">
    <property type="entry name" value="Cadherin_repeat"/>
    <property type="match status" value="2"/>
</dbReference>
<keyword evidence="2" id="KW-0677">Repeat</keyword>
<feature type="chain" id="PRO_5045593677" evidence="7">
    <location>
        <begin position="28"/>
        <end position="867"/>
    </location>
</feature>
<feature type="domain" description="Cadherin" evidence="8">
    <location>
        <begin position="64"/>
        <end position="157"/>
    </location>
</feature>
<dbReference type="Pfam" id="PF00028">
    <property type="entry name" value="Cadherin"/>
    <property type="match status" value="1"/>
</dbReference>
<evidence type="ECO:0000256" key="7">
    <source>
        <dbReference type="SAM" id="SignalP"/>
    </source>
</evidence>
<evidence type="ECO:0000256" key="2">
    <source>
        <dbReference type="ARBA" id="ARBA00022737"/>
    </source>
</evidence>
<feature type="compositionally biased region" description="Polar residues" evidence="6">
    <location>
        <begin position="845"/>
        <end position="867"/>
    </location>
</feature>
<dbReference type="InterPro" id="IPR015919">
    <property type="entry name" value="Cadherin-like_sf"/>
</dbReference>
<feature type="compositionally biased region" description="Basic and acidic residues" evidence="6">
    <location>
        <begin position="808"/>
        <end position="832"/>
    </location>
</feature>
<evidence type="ECO:0000256" key="5">
    <source>
        <dbReference type="PROSITE-ProRule" id="PRU00043"/>
    </source>
</evidence>
<dbReference type="Proteomes" id="UP001652741">
    <property type="component" value="Chromosome ssa17"/>
</dbReference>
<dbReference type="PROSITE" id="PS50268">
    <property type="entry name" value="CADHERIN_2"/>
    <property type="match status" value="4"/>
</dbReference>
<keyword evidence="9" id="KW-1185">Reference proteome</keyword>
<name>A0ABM3DBX5_SALSA</name>
<dbReference type="RefSeq" id="XP_045556310.1">
    <property type="nucleotide sequence ID" value="XM_045700354.1"/>
</dbReference>
<evidence type="ECO:0000256" key="1">
    <source>
        <dbReference type="ARBA" id="ARBA00004370"/>
    </source>
</evidence>
<feature type="domain" description="Cadherin" evidence="8">
    <location>
        <begin position="159"/>
        <end position="263"/>
    </location>
</feature>
<feature type="region of interest" description="Disordered" evidence="6">
    <location>
        <begin position="792"/>
        <end position="867"/>
    </location>
</feature>
<feature type="compositionally biased region" description="Polar residues" evidence="6">
    <location>
        <begin position="642"/>
        <end position="651"/>
    </location>
</feature>
<reference evidence="10" key="1">
    <citation type="submission" date="2025-08" db="UniProtKB">
        <authorList>
            <consortium name="RefSeq"/>
        </authorList>
    </citation>
    <scope>IDENTIFICATION</scope>
</reference>
<feature type="region of interest" description="Disordered" evidence="6">
    <location>
        <begin position="630"/>
        <end position="651"/>
    </location>
</feature>
<evidence type="ECO:0000256" key="4">
    <source>
        <dbReference type="ARBA" id="ARBA00023136"/>
    </source>
</evidence>
<feature type="domain" description="Cadherin" evidence="8">
    <location>
        <begin position="388"/>
        <end position="499"/>
    </location>
</feature>
<dbReference type="SMART" id="SM00112">
    <property type="entry name" value="CA"/>
    <property type="match status" value="3"/>
</dbReference>
<evidence type="ECO:0000313" key="9">
    <source>
        <dbReference type="Proteomes" id="UP001652741"/>
    </source>
</evidence>
<dbReference type="PANTHER" id="PTHR24027">
    <property type="entry name" value="CADHERIN-23"/>
    <property type="match status" value="1"/>
</dbReference>
<dbReference type="PANTHER" id="PTHR24027:SF431">
    <property type="entry name" value="CADHERIN-RELATED FAMILY MEMBER 5-LIKE ISOFORM X1"/>
    <property type="match status" value="1"/>
</dbReference>
<dbReference type="PRINTS" id="PR00205">
    <property type="entry name" value="CADHERIN"/>
</dbReference>
<feature type="region of interest" description="Disordered" evidence="6">
    <location>
        <begin position="664"/>
        <end position="751"/>
    </location>
</feature>
<keyword evidence="3 5" id="KW-0106">Calcium</keyword>
<protein>
    <submittedName>
        <fullName evidence="10">Cadherin-related family member 5-like</fullName>
    </submittedName>
</protein>
<accession>A0ABM3DBX5</accession>